<evidence type="ECO:0000259" key="2">
    <source>
        <dbReference type="Pfam" id="PF12697"/>
    </source>
</evidence>
<gene>
    <name evidence="3" type="ORF">MSAR_23970</name>
</gene>
<evidence type="ECO:0000256" key="1">
    <source>
        <dbReference type="ARBA" id="ARBA00008645"/>
    </source>
</evidence>
<reference evidence="3 4" key="1">
    <citation type="journal article" date="2019" name="Emerg. Microbes Infect.">
        <title>Comprehensive subspecies identification of 175 nontuberculous mycobacteria species based on 7547 genomic profiles.</title>
        <authorList>
            <person name="Matsumoto Y."/>
            <person name="Kinjo T."/>
            <person name="Motooka D."/>
            <person name="Nabeya D."/>
            <person name="Jung N."/>
            <person name="Uechi K."/>
            <person name="Horii T."/>
            <person name="Iida T."/>
            <person name="Fujita J."/>
            <person name="Nakamura S."/>
        </authorList>
    </citation>
    <scope>NUCLEOTIDE SEQUENCE [LARGE SCALE GENOMIC DNA]</scope>
    <source>
        <strain evidence="3 4">JCM 30395</strain>
    </source>
</reference>
<name>A0A7I7SSE1_9MYCO</name>
<comment type="similarity">
    <text evidence="1">Belongs to the AB hydrolase superfamily.</text>
</comment>
<dbReference type="SUPFAM" id="SSF53474">
    <property type="entry name" value="alpha/beta-Hydrolases"/>
    <property type="match status" value="1"/>
</dbReference>
<evidence type="ECO:0000313" key="4">
    <source>
        <dbReference type="Proteomes" id="UP000466445"/>
    </source>
</evidence>
<evidence type="ECO:0000313" key="3">
    <source>
        <dbReference type="EMBL" id="BBY59261.1"/>
    </source>
</evidence>
<dbReference type="KEGG" id="msar:MSAR_23970"/>
<dbReference type="AlphaFoldDB" id="A0A7I7SSE1"/>
<protein>
    <submittedName>
        <fullName evidence="3">Hydrolase</fullName>
    </submittedName>
</protein>
<accession>A0A7I7SSE1</accession>
<dbReference type="Gene3D" id="3.40.50.1820">
    <property type="entry name" value="alpha/beta hydrolase"/>
    <property type="match status" value="1"/>
</dbReference>
<dbReference type="PANTHER" id="PTHR43039">
    <property type="entry name" value="ESTERASE-RELATED"/>
    <property type="match status" value="1"/>
</dbReference>
<dbReference type="RefSeq" id="WP_163697202.1">
    <property type="nucleotide sequence ID" value="NZ_AP022595.1"/>
</dbReference>
<organism evidence="3 4">
    <name type="scientific">Mycolicibacterium sarraceniae</name>
    <dbReference type="NCBI Taxonomy" id="1534348"/>
    <lineage>
        <taxon>Bacteria</taxon>
        <taxon>Bacillati</taxon>
        <taxon>Actinomycetota</taxon>
        <taxon>Actinomycetes</taxon>
        <taxon>Mycobacteriales</taxon>
        <taxon>Mycobacteriaceae</taxon>
        <taxon>Mycolicibacterium</taxon>
    </lineage>
</organism>
<dbReference type="InterPro" id="IPR000073">
    <property type="entry name" value="AB_hydrolase_1"/>
</dbReference>
<dbReference type="GO" id="GO:0016787">
    <property type="term" value="F:hydrolase activity"/>
    <property type="evidence" value="ECO:0007669"/>
    <property type="project" value="UniProtKB-KW"/>
</dbReference>
<feature type="domain" description="AB hydrolase-1" evidence="2">
    <location>
        <begin position="21"/>
        <end position="243"/>
    </location>
</feature>
<dbReference type="InterPro" id="IPR029058">
    <property type="entry name" value="AB_hydrolase_fold"/>
</dbReference>
<dbReference type="Proteomes" id="UP000466445">
    <property type="component" value="Chromosome"/>
</dbReference>
<dbReference type="EMBL" id="AP022595">
    <property type="protein sequence ID" value="BBY59261.1"/>
    <property type="molecule type" value="Genomic_DNA"/>
</dbReference>
<keyword evidence="3" id="KW-0378">Hydrolase</keyword>
<dbReference type="Pfam" id="PF12697">
    <property type="entry name" value="Abhydrolase_6"/>
    <property type="match status" value="1"/>
</dbReference>
<proteinExistence type="inferred from homology"/>
<sequence>MDVATLNNVTRVGNAGGPTVMLAHGFGCDQQLWHPVAARLREQFDLVLFDHVGSGNAAPAAWNPDKYALTGYADDVVELVEALDLSDVVLVGHCVAAMIGALAVASAPARFAKLVMITPSPRHIDELLDSLESNYVGWPQAMAPTIMGNADRPELAEDLAATFCRTDPAAAKVFARATFLSDNRADLESVPIPTLVVDCRQDAIAPPEVGAYVRDHIPSARLSTLDATGHCPHVSAPDATAEVVAAFAG</sequence>
<keyword evidence="4" id="KW-1185">Reference proteome</keyword>